<dbReference type="EC" id="3.5.2.14" evidence="3"/>
<dbReference type="PANTHER" id="PTHR11365">
    <property type="entry name" value="5-OXOPROLINASE RELATED"/>
    <property type="match status" value="1"/>
</dbReference>
<evidence type="ECO:0000313" key="4">
    <source>
        <dbReference type="Proteomes" id="UP000031631"/>
    </source>
</evidence>
<dbReference type="InterPro" id="IPR043129">
    <property type="entry name" value="ATPase_NBD"/>
</dbReference>
<dbReference type="AlphaFoldDB" id="A0A7U6JK14"/>
<reference evidence="3 4" key="1">
    <citation type="journal article" date="2014" name="PLoS ONE">
        <title>Physiological and genomic features of a novel sulfur-oxidizing gammaproteobacterium belonging to a previously uncultivated symbiotic lineage isolated from a hydrothermal vent.</title>
        <authorList>
            <person name="Nunoura T."/>
            <person name="Takaki Y."/>
            <person name="Kazama H."/>
            <person name="Kakuta J."/>
            <person name="Shimamura S."/>
            <person name="Makita H."/>
            <person name="Hirai M."/>
            <person name="Miyazaki M."/>
            <person name="Takai K."/>
        </authorList>
    </citation>
    <scope>NUCLEOTIDE SEQUENCE [LARGE SCALE GENOMIC DNA]</scope>
    <source>
        <strain evidence="3 4">Hiromi1</strain>
    </source>
</reference>
<dbReference type="Proteomes" id="UP000031631">
    <property type="component" value="Chromosome"/>
</dbReference>
<feature type="domain" description="Hydantoinase A/oxoprolinase" evidence="1">
    <location>
        <begin position="193"/>
        <end position="470"/>
    </location>
</feature>
<name>A0A7U6JK14_9GAMM</name>
<dbReference type="PANTHER" id="PTHR11365:SF23">
    <property type="entry name" value="HYPOTHETICAL 5-OXOPROLINASE (EUROFUNG)-RELATED"/>
    <property type="match status" value="1"/>
</dbReference>
<dbReference type="RefSeq" id="WP_041068610.1">
    <property type="nucleotide sequence ID" value="NZ_AP012273.1"/>
</dbReference>
<gene>
    <name evidence="3" type="ORF">TBH_C2309</name>
</gene>
<dbReference type="GO" id="GO:0047423">
    <property type="term" value="F:N-methylhydantoinase (ATP-hydrolyzing) activity"/>
    <property type="evidence" value="ECO:0007669"/>
    <property type="project" value="UniProtKB-EC"/>
</dbReference>
<accession>A0A7U6JK14</accession>
<dbReference type="OrthoDB" id="9768323at2"/>
<evidence type="ECO:0000259" key="2">
    <source>
        <dbReference type="Pfam" id="PF05378"/>
    </source>
</evidence>
<feature type="domain" description="Hydantoinase/oxoprolinase N-terminal" evidence="2">
    <location>
        <begin position="5"/>
        <end position="174"/>
    </location>
</feature>
<dbReference type="InterPro" id="IPR008040">
    <property type="entry name" value="Hydant_A_N"/>
</dbReference>
<organism evidence="3 4">
    <name type="scientific">Thiolapillus brandeum</name>
    <dbReference type="NCBI Taxonomy" id="1076588"/>
    <lineage>
        <taxon>Bacteria</taxon>
        <taxon>Pseudomonadati</taxon>
        <taxon>Pseudomonadota</taxon>
        <taxon>Gammaproteobacteria</taxon>
        <taxon>Chromatiales</taxon>
        <taxon>Sedimenticolaceae</taxon>
        <taxon>Thiolapillus</taxon>
    </lineage>
</organism>
<sequence length="656" mass="69509">MTAFLGVDTGGTFTDFVLWQDGHIRLHKLLSTPDAPEQAILQGIRELGLEQQDLRVVHGSTVATNAVLEGKGVKTLLITNHGFADMLSLGRQNRKDLYDLQPVPVAPPLVPECCLETGGRLSSRGEVLDEVTRGDLEMLGNVLKQQQPQAVAINLLFSWLDDTAEKKLASALPKELFVSLSSRVLPEIGEYERGMATWLNAWVGPLVQQYLQRLQQGLESAGLSVMQSSGDTVAANQAGEQAVRMLLSGPAGGLVAASHLGKLVGREKLLSFDMGGTSTDVALVDGDPRLTTEGYIGGWPVAVPMVDMHTIGAGGGSIAWLDEGGMLRVGPESAGADPGPACYGRGGTRPTVTDANLILGRLLPEAFLGGRMLLDVDAAGKAMESLARPMGCSATEAAEAVIRVANEHMARALRTMSVQRGSDPAAFTLVSFGGAGGLHVCALAEALGMRQAMVPVHGGVLSALGMLVAAPGRQLSHTWLALLDDLEEQQVELALQKLSEEALSSMEAEGIPREQCSIQGSLDLRYAGQSYTLNIPWSNMDGVQQQFHQLHARRYGHRLDLPLELVNLRLGVRGAGVDVQPCSPPADAPVGAAGYGDVPGEPQPVPCYARDQLVVGQMIEGPALITEHVASTWLAHDWSSQVDGVGNLVLQYQGGS</sequence>
<dbReference type="Pfam" id="PF01968">
    <property type="entry name" value="Hydantoinase_A"/>
    <property type="match status" value="1"/>
</dbReference>
<dbReference type="EMBL" id="AP012273">
    <property type="protein sequence ID" value="BAO45220.1"/>
    <property type="molecule type" value="Genomic_DNA"/>
</dbReference>
<dbReference type="GO" id="GO:0006749">
    <property type="term" value="P:glutathione metabolic process"/>
    <property type="evidence" value="ECO:0007669"/>
    <property type="project" value="TreeGrafter"/>
</dbReference>
<keyword evidence="3" id="KW-0378">Hydrolase</keyword>
<proteinExistence type="predicted"/>
<evidence type="ECO:0000259" key="1">
    <source>
        <dbReference type="Pfam" id="PF01968"/>
    </source>
</evidence>
<dbReference type="GO" id="GO:0005829">
    <property type="term" value="C:cytosol"/>
    <property type="evidence" value="ECO:0007669"/>
    <property type="project" value="TreeGrafter"/>
</dbReference>
<dbReference type="Pfam" id="PF05378">
    <property type="entry name" value="Hydant_A_N"/>
    <property type="match status" value="1"/>
</dbReference>
<dbReference type="InterPro" id="IPR045079">
    <property type="entry name" value="Oxoprolinase-like"/>
</dbReference>
<dbReference type="KEGG" id="tbn:TBH_C2309"/>
<protein>
    <submittedName>
        <fullName evidence="3">N-methylhydantoinase A</fullName>
        <ecNumber evidence="3">3.5.2.14</ecNumber>
    </submittedName>
</protein>
<keyword evidence="4" id="KW-1185">Reference proteome</keyword>
<dbReference type="SUPFAM" id="SSF53067">
    <property type="entry name" value="Actin-like ATPase domain"/>
    <property type="match status" value="1"/>
</dbReference>
<dbReference type="GO" id="GO:0017168">
    <property type="term" value="F:5-oxoprolinase (ATP-hydrolyzing) activity"/>
    <property type="evidence" value="ECO:0007669"/>
    <property type="project" value="TreeGrafter"/>
</dbReference>
<dbReference type="InterPro" id="IPR002821">
    <property type="entry name" value="Hydantoinase_A"/>
</dbReference>
<evidence type="ECO:0000313" key="3">
    <source>
        <dbReference type="EMBL" id="BAO45220.1"/>
    </source>
</evidence>